<dbReference type="InterPro" id="IPR010976">
    <property type="entry name" value="B-phosphoglucomutase_hydrolase"/>
</dbReference>
<feature type="binding site" evidence="3">
    <location>
        <begin position="13"/>
        <end position="15"/>
    </location>
    <ligand>
        <name>substrate</name>
    </ligand>
</feature>
<dbReference type="CDD" id="cd02598">
    <property type="entry name" value="HAD_BPGM"/>
    <property type="match status" value="1"/>
</dbReference>
<comment type="caution">
    <text evidence="6">The sequence shown here is derived from an EMBL/GenBank/DDBJ whole genome shotgun (WGS) entry which is preliminary data.</text>
</comment>
<dbReference type="OrthoDB" id="9797743at2"/>
<dbReference type="InterPro" id="IPR023198">
    <property type="entry name" value="PGP-like_dom2"/>
</dbReference>
<dbReference type="InterPro" id="IPR023214">
    <property type="entry name" value="HAD_sf"/>
</dbReference>
<dbReference type="EMBL" id="JQCF01000001">
    <property type="protein sequence ID" value="KRO00810.1"/>
    <property type="molecule type" value="Genomic_DNA"/>
</dbReference>
<dbReference type="STRING" id="993692.IV57_GL000130"/>
<dbReference type="GO" id="GO:0008801">
    <property type="term" value="F:beta-phosphoglucomutase activity"/>
    <property type="evidence" value="ECO:0007669"/>
    <property type="project" value="InterPro"/>
</dbReference>
<dbReference type="PANTHER" id="PTHR43481:SF4">
    <property type="entry name" value="GLYCEROL-1-PHOSPHATE PHOSPHOHYDROLASE 1-RELATED"/>
    <property type="match status" value="1"/>
</dbReference>
<comment type="cofactor">
    <cofactor evidence="4">
        <name>Mg(2+)</name>
        <dbReference type="ChEBI" id="CHEBI:18420"/>
    </cofactor>
    <text evidence="4">Binds 2 magnesium ions per subunit.</text>
</comment>
<feature type="site" description="Important for catalytic activity and assists the phosphoryl transfer reaction to Asp8 by balancing charge and orienting the reacting groups" evidence="5">
    <location>
        <position position="151"/>
    </location>
</feature>
<dbReference type="PATRIC" id="fig|993692.3.peg.131"/>
<dbReference type="PANTHER" id="PTHR43481">
    <property type="entry name" value="FRUCTOSE-1-PHOSPHATE PHOSPHATASE"/>
    <property type="match status" value="1"/>
</dbReference>
<feature type="binding site" evidence="3">
    <location>
        <begin position="120"/>
        <end position="124"/>
    </location>
    <ligand>
        <name>substrate</name>
    </ligand>
</feature>
<feature type="binding site" evidence="4">
    <location>
        <position position="13"/>
    </location>
    <ligand>
        <name>Mg(2+)</name>
        <dbReference type="ChEBI" id="CHEBI:18420"/>
    </ligand>
</feature>
<dbReference type="Gene3D" id="3.40.50.1000">
    <property type="entry name" value="HAD superfamily/HAD-like"/>
    <property type="match status" value="1"/>
</dbReference>
<dbReference type="RefSeq" id="WP_057879548.1">
    <property type="nucleotide sequence ID" value="NZ_JQCF01000001.1"/>
</dbReference>
<accession>A0A0R2LR08</accession>
<dbReference type="InterPro" id="IPR051806">
    <property type="entry name" value="HAD-like_SPP"/>
</dbReference>
<feature type="binding site" evidence="3">
    <location>
        <position position="56"/>
    </location>
    <ligand>
        <name>substrate</name>
    </ligand>
</feature>
<dbReference type="NCBIfam" id="TIGR01509">
    <property type="entry name" value="HAD-SF-IA-v3"/>
    <property type="match status" value="1"/>
</dbReference>
<dbReference type="SFLD" id="SFLDG01135">
    <property type="entry name" value="C1.5.6:_HAD__Beta-PGM__Phospha"/>
    <property type="match status" value="1"/>
</dbReference>
<dbReference type="PRINTS" id="PR00413">
    <property type="entry name" value="HADHALOGNASE"/>
</dbReference>
<dbReference type="NCBIfam" id="TIGR02009">
    <property type="entry name" value="PGMB-YQAB-SF"/>
    <property type="match status" value="1"/>
</dbReference>
<dbReference type="SFLD" id="SFLDG01129">
    <property type="entry name" value="C1.5:_HAD__Beta-PGM__Phosphata"/>
    <property type="match status" value="1"/>
</dbReference>
<feature type="site" description="Important for catalytic activity and assists the phosphoryl transfer reaction to Asp8 by balancing charge and orienting the reacting groups" evidence="5">
    <location>
        <position position="120"/>
    </location>
</feature>
<organism evidence="6 7">
    <name type="scientific">Companilactobacillus kimchiensis</name>
    <dbReference type="NCBI Taxonomy" id="993692"/>
    <lineage>
        <taxon>Bacteria</taxon>
        <taxon>Bacillati</taxon>
        <taxon>Bacillota</taxon>
        <taxon>Bacilli</taxon>
        <taxon>Lactobacillales</taxon>
        <taxon>Lactobacillaceae</taxon>
        <taxon>Companilactobacillus</taxon>
    </lineage>
</organism>
<evidence type="ECO:0000256" key="4">
    <source>
        <dbReference type="PIRSR" id="PIRSR610972-3"/>
    </source>
</evidence>
<dbReference type="GO" id="GO:0005975">
    <property type="term" value="P:carbohydrate metabolic process"/>
    <property type="evidence" value="ECO:0007669"/>
    <property type="project" value="InterPro"/>
</dbReference>
<evidence type="ECO:0000256" key="3">
    <source>
        <dbReference type="PIRSR" id="PIRSR610972-2"/>
    </source>
</evidence>
<sequence>MVKFEQIKGFVFDLDGVIANTSAYHAQAWHQLADELDVTWTEDLGNQLKGVGRMDSLNLILKYGGKENDYTEDEKIKYAAEKNDNYLKLLESLDKSVILPGMGEFIKDIADHHYLISLASSSKNSPRVLEKLDLAKYFNERVDPVTLKHGKPDPEIYTRGAEILNLKPEECVGLEDAVAGVKAINGSGETSVGIGDPKILHEADINFNDTSEVTLENIKKAMDQMSDSIATD</sequence>
<evidence type="ECO:0000256" key="5">
    <source>
        <dbReference type="PIRSR" id="PIRSR610972-4"/>
    </source>
</evidence>
<dbReference type="Gene3D" id="1.10.150.240">
    <property type="entry name" value="Putative phosphatase, domain 2"/>
    <property type="match status" value="1"/>
</dbReference>
<gene>
    <name evidence="6" type="ORF">IV57_GL000130</name>
</gene>
<comment type="similarity">
    <text evidence="1">Belongs to the HAD-like hydrolase superfamily. CbbY/CbbZ/Gph/YieH family.</text>
</comment>
<name>A0A0R2LR08_9LACO</name>
<dbReference type="Proteomes" id="UP000051006">
    <property type="component" value="Unassembled WGS sequence"/>
</dbReference>
<dbReference type="GO" id="GO:0000287">
    <property type="term" value="F:magnesium ion binding"/>
    <property type="evidence" value="ECO:0007669"/>
    <property type="project" value="InterPro"/>
</dbReference>
<dbReference type="InterPro" id="IPR006439">
    <property type="entry name" value="HAD-SF_hydro_IA"/>
</dbReference>
<proteinExistence type="inferred from homology"/>
<evidence type="ECO:0000256" key="2">
    <source>
        <dbReference type="PIRSR" id="PIRSR610972-1"/>
    </source>
</evidence>
<feature type="active site" description="Proton donor/acceptor" evidence="2">
    <location>
        <position position="15"/>
    </location>
</feature>
<dbReference type="NCBIfam" id="TIGR01990">
    <property type="entry name" value="bPGM"/>
    <property type="match status" value="1"/>
</dbReference>
<reference evidence="6 7" key="1">
    <citation type="journal article" date="2015" name="Genome Announc.">
        <title>Expanding the biotechnology potential of lactobacilli through comparative genomics of 213 strains and associated genera.</title>
        <authorList>
            <person name="Sun Z."/>
            <person name="Harris H.M."/>
            <person name="McCann A."/>
            <person name="Guo C."/>
            <person name="Argimon S."/>
            <person name="Zhang W."/>
            <person name="Yang X."/>
            <person name="Jeffery I.B."/>
            <person name="Cooney J.C."/>
            <person name="Kagawa T.F."/>
            <person name="Liu W."/>
            <person name="Song Y."/>
            <person name="Salvetti E."/>
            <person name="Wrobel A."/>
            <person name="Rasinkangas P."/>
            <person name="Parkhill J."/>
            <person name="Rea M.C."/>
            <person name="O'Sullivan O."/>
            <person name="Ritari J."/>
            <person name="Douillard F.P."/>
            <person name="Paul Ross R."/>
            <person name="Yang R."/>
            <person name="Briner A.E."/>
            <person name="Felis G.E."/>
            <person name="de Vos W.M."/>
            <person name="Barrangou R."/>
            <person name="Klaenhammer T.R."/>
            <person name="Caufield P.W."/>
            <person name="Cui Y."/>
            <person name="Zhang H."/>
            <person name="O'Toole P.W."/>
        </authorList>
    </citation>
    <scope>NUCLEOTIDE SEQUENCE [LARGE SCALE GENOMIC DNA]</scope>
    <source>
        <strain evidence="6 7">DSM 24716</strain>
    </source>
</reference>
<feature type="binding site" evidence="3">
    <location>
        <position position="151"/>
    </location>
    <ligand>
        <name>substrate</name>
    </ligand>
</feature>
<dbReference type="SFLD" id="SFLDF00046">
    <property type="entry name" value="beta-phosphoglucomutase"/>
    <property type="match status" value="1"/>
</dbReference>
<dbReference type="InterPro" id="IPR036412">
    <property type="entry name" value="HAD-like_sf"/>
</dbReference>
<feature type="binding site" evidence="4">
    <location>
        <position position="15"/>
    </location>
    <ligand>
        <name>Mg(2+)</name>
        <dbReference type="ChEBI" id="CHEBI:18420"/>
    </ligand>
</feature>
<keyword evidence="7" id="KW-1185">Reference proteome</keyword>
<keyword evidence="4" id="KW-0460">Magnesium</keyword>
<dbReference type="SUPFAM" id="SSF56784">
    <property type="entry name" value="HAD-like"/>
    <property type="match status" value="1"/>
</dbReference>
<dbReference type="Pfam" id="PF00702">
    <property type="entry name" value="Hydrolase"/>
    <property type="match status" value="1"/>
</dbReference>
<evidence type="ECO:0000256" key="1">
    <source>
        <dbReference type="ARBA" id="ARBA00006171"/>
    </source>
</evidence>
<dbReference type="GO" id="GO:0050308">
    <property type="term" value="F:sugar-phosphatase activity"/>
    <property type="evidence" value="ECO:0007669"/>
    <property type="project" value="TreeGrafter"/>
</dbReference>
<feature type="binding site" evidence="3">
    <location>
        <begin position="48"/>
        <end position="53"/>
    </location>
    <ligand>
        <name>substrate</name>
    </ligand>
</feature>
<evidence type="ECO:0000313" key="6">
    <source>
        <dbReference type="EMBL" id="KRO00810.1"/>
    </source>
</evidence>
<feature type="active site" description="Nucleophile" evidence="2">
    <location>
        <position position="13"/>
    </location>
</feature>
<dbReference type="AlphaFoldDB" id="A0A0R2LR08"/>
<feature type="binding site" evidence="3">
    <location>
        <position position="29"/>
    </location>
    <ligand>
        <name>substrate</name>
    </ligand>
</feature>
<dbReference type="InterPro" id="IPR010972">
    <property type="entry name" value="Beta-PGM"/>
</dbReference>
<evidence type="ECO:0000313" key="7">
    <source>
        <dbReference type="Proteomes" id="UP000051006"/>
    </source>
</evidence>
<dbReference type="SFLD" id="SFLDS00003">
    <property type="entry name" value="Haloacid_Dehalogenase"/>
    <property type="match status" value="1"/>
</dbReference>
<protein>
    <submittedName>
        <fullName evidence="6">Beta-phosphoglucomutase</fullName>
    </submittedName>
</protein>
<feature type="binding site" evidence="4">
    <location>
        <position position="175"/>
    </location>
    <ligand>
        <name>Mg(2+)</name>
        <dbReference type="ChEBI" id="CHEBI:18420"/>
    </ligand>
</feature>
<keyword evidence="4" id="KW-0479">Metal-binding</keyword>
<feature type="binding site" evidence="4">
    <location>
        <position position="176"/>
    </location>
    <ligand>
        <name>Mg(2+)</name>
        <dbReference type="ChEBI" id="CHEBI:18420"/>
    </ligand>
</feature>
<feature type="binding site" evidence="3">
    <location>
        <position position="82"/>
    </location>
    <ligand>
        <name>substrate</name>
    </ligand>
</feature>